<dbReference type="AlphaFoldDB" id="A0AAD8MGP4"/>
<evidence type="ECO:0000313" key="2">
    <source>
        <dbReference type="Proteomes" id="UP001237642"/>
    </source>
</evidence>
<proteinExistence type="predicted"/>
<reference evidence="1" key="2">
    <citation type="submission" date="2023-05" db="EMBL/GenBank/DDBJ databases">
        <authorList>
            <person name="Schelkunov M.I."/>
        </authorList>
    </citation>
    <scope>NUCLEOTIDE SEQUENCE</scope>
    <source>
        <strain evidence="1">Hsosn_3</strain>
        <tissue evidence="1">Leaf</tissue>
    </source>
</reference>
<keyword evidence="2" id="KW-1185">Reference proteome</keyword>
<reference evidence="1" key="1">
    <citation type="submission" date="2023-02" db="EMBL/GenBank/DDBJ databases">
        <title>Genome of toxic invasive species Heracleum sosnowskyi carries increased number of genes despite the absence of recent whole-genome duplications.</title>
        <authorList>
            <person name="Schelkunov M."/>
            <person name="Shtratnikova V."/>
            <person name="Makarenko M."/>
            <person name="Klepikova A."/>
            <person name="Omelchenko D."/>
            <person name="Novikova G."/>
            <person name="Obukhova E."/>
            <person name="Bogdanov V."/>
            <person name="Penin A."/>
            <person name="Logacheva M."/>
        </authorList>
    </citation>
    <scope>NUCLEOTIDE SEQUENCE</scope>
    <source>
        <strain evidence="1">Hsosn_3</strain>
        <tissue evidence="1">Leaf</tissue>
    </source>
</reference>
<accession>A0AAD8MGP4</accession>
<gene>
    <name evidence="1" type="ORF">POM88_037510</name>
</gene>
<organism evidence="1 2">
    <name type="scientific">Heracleum sosnowskyi</name>
    <dbReference type="NCBI Taxonomy" id="360622"/>
    <lineage>
        <taxon>Eukaryota</taxon>
        <taxon>Viridiplantae</taxon>
        <taxon>Streptophyta</taxon>
        <taxon>Embryophyta</taxon>
        <taxon>Tracheophyta</taxon>
        <taxon>Spermatophyta</taxon>
        <taxon>Magnoliopsida</taxon>
        <taxon>eudicotyledons</taxon>
        <taxon>Gunneridae</taxon>
        <taxon>Pentapetalae</taxon>
        <taxon>asterids</taxon>
        <taxon>campanulids</taxon>
        <taxon>Apiales</taxon>
        <taxon>Apiaceae</taxon>
        <taxon>Apioideae</taxon>
        <taxon>apioid superclade</taxon>
        <taxon>Tordylieae</taxon>
        <taxon>Tordyliinae</taxon>
        <taxon>Heracleum</taxon>
    </lineage>
</organism>
<evidence type="ECO:0000313" key="1">
    <source>
        <dbReference type="EMBL" id="KAK1371418.1"/>
    </source>
</evidence>
<comment type="caution">
    <text evidence="1">The sequence shown here is derived from an EMBL/GenBank/DDBJ whole genome shotgun (WGS) entry which is preliminary data.</text>
</comment>
<protein>
    <submittedName>
        <fullName evidence="1">Uncharacterized protein</fullName>
    </submittedName>
</protein>
<dbReference type="Proteomes" id="UP001237642">
    <property type="component" value="Unassembled WGS sequence"/>
</dbReference>
<dbReference type="EMBL" id="JAUIZM010000008">
    <property type="protein sequence ID" value="KAK1371418.1"/>
    <property type="molecule type" value="Genomic_DNA"/>
</dbReference>
<sequence length="100" mass="11154">MAEVMYNASKMIAAEFTNSTKMLTAEFASSTKLLIAAEMDRLEKKEKLMEELSKISNIDVIQKFKAAKKITDSNNLMVLFFGASDEEKKQLVDAILAGEI</sequence>
<name>A0AAD8MGP4_9APIA</name>